<evidence type="ECO:0008006" key="11">
    <source>
        <dbReference type="Google" id="ProtNLM"/>
    </source>
</evidence>
<keyword evidence="4" id="KW-0808">Transferase</keyword>
<evidence type="ECO:0000256" key="8">
    <source>
        <dbReference type="SAM" id="Phobius"/>
    </source>
</evidence>
<feature type="transmembrane region" description="Helical" evidence="8">
    <location>
        <begin position="195"/>
        <end position="214"/>
    </location>
</feature>
<evidence type="ECO:0000256" key="1">
    <source>
        <dbReference type="ARBA" id="ARBA00004651"/>
    </source>
</evidence>
<feature type="transmembrane region" description="Helical" evidence="8">
    <location>
        <begin position="113"/>
        <end position="136"/>
    </location>
</feature>
<dbReference type="GO" id="GO:0016763">
    <property type="term" value="F:pentosyltransferase activity"/>
    <property type="evidence" value="ECO:0007669"/>
    <property type="project" value="TreeGrafter"/>
</dbReference>
<keyword evidence="5 8" id="KW-0812">Transmembrane</keyword>
<keyword evidence="6 8" id="KW-1133">Transmembrane helix</keyword>
<gene>
    <name evidence="9" type="ORF">SAMN02745134_01009</name>
</gene>
<organism evidence="9 10">
    <name type="scientific">Clostridium acidisoli DSM 12555</name>
    <dbReference type="NCBI Taxonomy" id="1121291"/>
    <lineage>
        <taxon>Bacteria</taxon>
        <taxon>Bacillati</taxon>
        <taxon>Bacillota</taxon>
        <taxon>Clostridia</taxon>
        <taxon>Eubacteriales</taxon>
        <taxon>Clostridiaceae</taxon>
        <taxon>Clostridium</taxon>
    </lineage>
</organism>
<dbReference type="GO" id="GO:0005886">
    <property type="term" value="C:plasma membrane"/>
    <property type="evidence" value="ECO:0007669"/>
    <property type="project" value="UniProtKB-SubCell"/>
</dbReference>
<keyword evidence="3" id="KW-0328">Glycosyltransferase</keyword>
<sequence length="419" mass="48981">MKLLVDKLKKYYYYIVIIFGIILSALWVIFIKTTPISDFNYYNQLANDISKGGFLGDTRQAIGYPITLGIVYFIFGTGIIKAKIFNIVLTLISYILFYKILKKIKIREDVRKITFLLFVLFPNNIFYNSILAKEILMTTALLLVTHLYLSKFKYRYIFIGIITGYITIIHASFLEYVFGIFLVDLICSRKIKKTVISSLIVLVFALLTISPLIYRNSKLMNQLTYVSTNSGVVLYINNNSKNNTGGWMSSSDVENSVVKTSAYKNGNRAVRCKIFKAAAMKWIKTHPKRFVELGFMRLKNTYFAAEDTFWTFPGSGFTYGQKNLLQECVKLIRKLIFIPALFYILILSVMKIIDIFKKKNNENNINYKFELYLLMLFYMFSITQFITEGQSRYFFPLIFVMVFFFVQFVSRIFYIFSRR</sequence>
<dbReference type="OrthoDB" id="136232at2"/>
<dbReference type="RefSeq" id="WP_084114302.1">
    <property type="nucleotide sequence ID" value="NZ_FWXH01000002.1"/>
</dbReference>
<evidence type="ECO:0000256" key="7">
    <source>
        <dbReference type="ARBA" id="ARBA00023136"/>
    </source>
</evidence>
<evidence type="ECO:0000256" key="4">
    <source>
        <dbReference type="ARBA" id="ARBA00022679"/>
    </source>
</evidence>
<feature type="transmembrane region" description="Helical" evidence="8">
    <location>
        <begin position="371"/>
        <end position="387"/>
    </location>
</feature>
<feature type="transmembrane region" description="Helical" evidence="8">
    <location>
        <begin position="156"/>
        <end position="183"/>
    </location>
</feature>
<protein>
    <recommendedName>
        <fullName evidence="11">Dolichyl-phosphate-mannose-protein mannosyltransferase</fullName>
    </recommendedName>
</protein>
<dbReference type="GO" id="GO:0009103">
    <property type="term" value="P:lipopolysaccharide biosynthetic process"/>
    <property type="evidence" value="ECO:0007669"/>
    <property type="project" value="UniProtKB-ARBA"/>
</dbReference>
<dbReference type="EMBL" id="FWXH01000002">
    <property type="protein sequence ID" value="SMC20051.1"/>
    <property type="molecule type" value="Genomic_DNA"/>
</dbReference>
<feature type="transmembrane region" description="Helical" evidence="8">
    <location>
        <begin position="393"/>
        <end position="416"/>
    </location>
</feature>
<proteinExistence type="predicted"/>
<evidence type="ECO:0000256" key="6">
    <source>
        <dbReference type="ARBA" id="ARBA00022989"/>
    </source>
</evidence>
<feature type="transmembrane region" description="Helical" evidence="8">
    <location>
        <begin position="331"/>
        <end position="350"/>
    </location>
</feature>
<accession>A0A1W1X961</accession>
<evidence type="ECO:0000256" key="5">
    <source>
        <dbReference type="ARBA" id="ARBA00022692"/>
    </source>
</evidence>
<reference evidence="9 10" key="1">
    <citation type="submission" date="2017-04" db="EMBL/GenBank/DDBJ databases">
        <authorList>
            <person name="Afonso C.L."/>
            <person name="Miller P.J."/>
            <person name="Scott M.A."/>
            <person name="Spackman E."/>
            <person name="Goraichik I."/>
            <person name="Dimitrov K.M."/>
            <person name="Suarez D.L."/>
            <person name="Swayne D.E."/>
        </authorList>
    </citation>
    <scope>NUCLEOTIDE SEQUENCE [LARGE SCALE GENOMIC DNA]</scope>
    <source>
        <strain evidence="9 10">DSM 12555</strain>
    </source>
</reference>
<keyword evidence="2" id="KW-1003">Cell membrane</keyword>
<keyword evidence="10" id="KW-1185">Reference proteome</keyword>
<keyword evidence="7 8" id="KW-0472">Membrane</keyword>
<dbReference type="AlphaFoldDB" id="A0A1W1X961"/>
<feature type="transmembrane region" description="Helical" evidence="8">
    <location>
        <begin position="12"/>
        <end position="31"/>
    </location>
</feature>
<evidence type="ECO:0000313" key="10">
    <source>
        <dbReference type="Proteomes" id="UP000192468"/>
    </source>
</evidence>
<name>A0A1W1X961_9CLOT</name>
<comment type="subcellular location">
    <subcellularLocation>
        <location evidence="1">Cell membrane</location>
        <topology evidence="1">Multi-pass membrane protein</topology>
    </subcellularLocation>
</comment>
<dbReference type="PANTHER" id="PTHR33908:SF11">
    <property type="entry name" value="MEMBRANE PROTEIN"/>
    <property type="match status" value="1"/>
</dbReference>
<dbReference type="Proteomes" id="UP000192468">
    <property type="component" value="Unassembled WGS sequence"/>
</dbReference>
<dbReference type="PANTHER" id="PTHR33908">
    <property type="entry name" value="MANNOSYLTRANSFERASE YKCB-RELATED"/>
    <property type="match status" value="1"/>
</dbReference>
<evidence type="ECO:0000256" key="2">
    <source>
        <dbReference type="ARBA" id="ARBA00022475"/>
    </source>
</evidence>
<evidence type="ECO:0000256" key="3">
    <source>
        <dbReference type="ARBA" id="ARBA00022676"/>
    </source>
</evidence>
<dbReference type="STRING" id="1121291.SAMN02745134_01009"/>
<dbReference type="InterPro" id="IPR050297">
    <property type="entry name" value="LipidA_mod_glycosyltrf_83"/>
</dbReference>
<evidence type="ECO:0000313" key="9">
    <source>
        <dbReference type="EMBL" id="SMC20051.1"/>
    </source>
</evidence>